<name>A0A8J6N6M2_9BACT</name>
<dbReference type="InterPro" id="IPR006674">
    <property type="entry name" value="HD_domain"/>
</dbReference>
<dbReference type="EC" id="2.7.7.59" evidence="7"/>
<dbReference type="EMBL" id="JACNLL010000054">
    <property type="protein sequence ID" value="MBC8199477.1"/>
    <property type="molecule type" value="Genomic_DNA"/>
</dbReference>
<comment type="function">
    <text evidence="7">Modifies, by uridylylation and deuridylylation, the PII regulatory proteins (GlnB and homologs), in response to the nitrogen status of the cell that GlnD senses through the glutamine level. Under low glutamine levels, catalyzes the conversion of the PII proteins and UTP to PII-UMP and PPi, while under higher glutamine levels, GlnD hydrolyzes PII-UMP to PII and UMP (deuridylylation). Thus, controls uridylylation state and activity of the PII proteins, and plays an important role in the regulation of nitrogen metabolism.</text>
</comment>
<dbReference type="NCBIfam" id="TIGR01693">
    <property type="entry name" value="UTase_glnD"/>
    <property type="match status" value="1"/>
</dbReference>
<comment type="activity regulation">
    <text evidence="7">Uridylyltransferase (UTase) activity is inhibited by glutamine, while glutamine activates uridylyl-removing (UR) activity.</text>
</comment>
<evidence type="ECO:0000256" key="7">
    <source>
        <dbReference type="HAMAP-Rule" id="MF_00277"/>
    </source>
</evidence>
<feature type="region of interest" description="Uridylyl-removing" evidence="7">
    <location>
        <begin position="329"/>
        <end position="687"/>
    </location>
</feature>
<evidence type="ECO:0000259" key="9">
    <source>
        <dbReference type="PROSITE" id="PS51831"/>
    </source>
</evidence>
<evidence type="ECO:0000256" key="6">
    <source>
        <dbReference type="ARBA" id="ARBA00023268"/>
    </source>
</evidence>
<dbReference type="CDD" id="cd05401">
    <property type="entry name" value="NT_GlnE_GlnD_like"/>
    <property type="match status" value="1"/>
</dbReference>
<keyword evidence="1 7" id="KW-0808">Transferase</keyword>
<dbReference type="EC" id="3.1.4.-" evidence="7"/>
<dbReference type="InterPro" id="IPR043519">
    <property type="entry name" value="NT_sf"/>
</dbReference>
<comment type="caution">
    <text evidence="10">The sequence shown here is derived from an EMBL/GenBank/DDBJ whole genome shotgun (WGS) entry which is preliminary data.</text>
</comment>
<feature type="domain" description="ACT" evidence="8">
    <location>
        <begin position="797"/>
        <end position="869"/>
    </location>
</feature>
<dbReference type="AlphaFoldDB" id="A0A8J6N6M2"/>
<accession>A0A8J6N6M2</accession>
<keyword evidence="4 7" id="KW-0378">Hydrolase</keyword>
<proteinExistence type="inferred from homology"/>
<dbReference type="SUPFAM" id="SSF109604">
    <property type="entry name" value="HD-domain/PDEase-like"/>
    <property type="match status" value="1"/>
</dbReference>
<dbReference type="PROSITE" id="PS51671">
    <property type="entry name" value="ACT"/>
    <property type="match status" value="2"/>
</dbReference>
<keyword evidence="2 7" id="KW-0548">Nucleotidyltransferase</keyword>
<dbReference type="Pfam" id="PF01966">
    <property type="entry name" value="HD"/>
    <property type="match status" value="1"/>
</dbReference>
<dbReference type="InterPro" id="IPR010043">
    <property type="entry name" value="UTase/UR"/>
</dbReference>
<protein>
    <recommendedName>
        <fullName evidence="7">Bifunctional uridylyltransferase/uridylyl-removing enzyme</fullName>
        <shortName evidence="7">UTase/UR</shortName>
    </recommendedName>
    <alternativeName>
        <fullName evidence="7">Bifunctional [protein-PII] modification enzyme</fullName>
    </alternativeName>
    <alternativeName>
        <fullName evidence="7">Bifunctional nitrogen sensor protein</fullName>
    </alternativeName>
    <domain>
        <recommendedName>
            <fullName evidence="7">[Protein-PII] uridylyltransferase</fullName>
            <shortName evidence="7">PII uridylyltransferase</shortName>
            <shortName evidence="7">UTase</shortName>
            <ecNumber evidence="7">2.7.7.59</ecNumber>
        </recommendedName>
    </domain>
    <domain>
        <recommendedName>
            <fullName evidence="7">[Protein-PII]-UMP uridylyl-removing enzyme</fullName>
            <shortName evidence="7">UR</shortName>
            <ecNumber evidence="7">3.1.4.-</ecNumber>
        </recommendedName>
    </domain>
</protein>
<keyword evidence="3" id="KW-0677">Repeat</keyword>
<evidence type="ECO:0000313" key="11">
    <source>
        <dbReference type="Proteomes" id="UP000603545"/>
    </source>
</evidence>
<feature type="domain" description="HD" evidence="9">
    <location>
        <begin position="444"/>
        <end position="567"/>
    </location>
</feature>
<dbReference type="GO" id="GO:0008773">
    <property type="term" value="F:[protein-PII] uridylyltransferase activity"/>
    <property type="evidence" value="ECO:0007669"/>
    <property type="project" value="UniProtKB-UniRule"/>
</dbReference>
<dbReference type="GO" id="GO:0006808">
    <property type="term" value="P:regulation of nitrogen utilization"/>
    <property type="evidence" value="ECO:0007669"/>
    <property type="project" value="UniProtKB-UniRule"/>
</dbReference>
<dbReference type="SUPFAM" id="SSF55021">
    <property type="entry name" value="ACT-like"/>
    <property type="match status" value="2"/>
</dbReference>
<feature type="domain" description="ACT" evidence="8">
    <location>
        <begin position="685"/>
        <end position="771"/>
    </location>
</feature>
<keyword evidence="5 7" id="KW-0460">Magnesium</keyword>
<dbReference type="PIRSF" id="PIRSF006288">
    <property type="entry name" value="PII_uridyltransf"/>
    <property type="match status" value="1"/>
</dbReference>
<dbReference type="CDD" id="cd00077">
    <property type="entry name" value="HDc"/>
    <property type="match status" value="1"/>
</dbReference>
<dbReference type="SMART" id="SM00471">
    <property type="entry name" value="HDc"/>
    <property type="match status" value="1"/>
</dbReference>
<keyword evidence="6 7" id="KW-0511">Multifunctional enzyme</keyword>
<feature type="region of interest" description="Uridylyltransferase" evidence="7">
    <location>
        <begin position="1"/>
        <end position="328"/>
    </location>
</feature>
<evidence type="ECO:0000259" key="8">
    <source>
        <dbReference type="PROSITE" id="PS51671"/>
    </source>
</evidence>
<reference evidence="10 11" key="1">
    <citation type="submission" date="2020-08" db="EMBL/GenBank/DDBJ databases">
        <title>Bridging the membrane lipid divide: bacteria of the FCB group superphylum have the potential to synthesize archaeal ether lipids.</title>
        <authorList>
            <person name="Villanueva L."/>
            <person name="Von Meijenfeldt F.A.B."/>
            <person name="Westbye A.B."/>
            <person name="Yadav S."/>
            <person name="Hopmans E.C."/>
            <person name="Dutilh B.E."/>
            <person name="Sinninghe Damste J.S."/>
        </authorList>
    </citation>
    <scope>NUCLEOTIDE SEQUENCE [LARGE SCALE GENOMIC DNA]</scope>
    <source>
        <strain evidence="10">NIOZ-UU82</strain>
    </source>
</reference>
<evidence type="ECO:0000256" key="4">
    <source>
        <dbReference type="ARBA" id="ARBA00022801"/>
    </source>
</evidence>
<comment type="catalytic activity">
    <reaction evidence="7">
        <text>[protein-PII]-L-tyrosine + UTP = [protein-PII]-uridylyl-L-tyrosine + diphosphate</text>
        <dbReference type="Rhea" id="RHEA:13673"/>
        <dbReference type="Rhea" id="RHEA-COMP:12147"/>
        <dbReference type="Rhea" id="RHEA-COMP:12148"/>
        <dbReference type="ChEBI" id="CHEBI:33019"/>
        <dbReference type="ChEBI" id="CHEBI:46398"/>
        <dbReference type="ChEBI" id="CHEBI:46858"/>
        <dbReference type="ChEBI" id="CHEBI:90602"/>
        <dbReference type="EC" id="2.7.7.59"/>
    </reaction>
</comment>
<dbReference type="CDD" id="cd04900">
    <property type="entry name" value="ACT_UUR-like_1"/>
    <property type="match status" value="1"/>
</dbReference>
<dbReference type="InterPro" id="IPR045865">
    <property type="entry name" value="ACT-like_dom_sf"/>
</dbReference>
<dbReference type="Pfam" id="PF08335">
    <property type="entry name" value="GlnD_UR_UTase"/>
    <property type="match status" value="1"/>
</dbReference>
<dbReference type="PROSITE" id="PS51831">
    <property type="entry name" value="HD"/>
    <property type="match status" value="1"/>
</dbReference>
<organism evidence="10 11">
    <name type="scientific">Candidatus Desulfaltia bathyphila</name>
    <dbReference type="NCBI Taxonomy" id="2841697"/>
    <lineage>
        <taxon>Bacteria</taxon>
        <taxon>Pseudomonadati</taxon>
        <taxon>Thermodesulfobacteriota</taxon>
        <taxon>Desulfobacteria</taxon>
        <taxon>Desulfobacterales</taxon>
        <taxon>Desulfobacterales incertae sedis</taxon>
        <taxon>Candidatus Desulfaltia</taxon>
    </lineage>
</organism>
<evidence type="ECO:0000256" key="2">
    <source>
        <dbReference type="ARBA" id="ARBA00022695"/>
    </source>
</evidence>
<dbReference type="SUPFAM" id="SSF81301">
    <property type="entry name" value="Nucleotidyltransferase"/>
    <property type="match status" value="1"/>
</dbReference>
<dbReference type="Gene3D" id="1.10.3210.10">
    <property type="entry name" value="Hypothetical protein af1432"/>
    <property type="match status" value="1"/>
</dbReference>
<dbReference type="PANTHER" id="PTHR47320">
    <property type="entry name" value="BIFUNCTIONAL URIDYLYLTRANSFERASE/URIDYLYL-REMOVING ENZYME"/>
    <property type="match status" value="1"/>
</dbReference>
<dbReference type="HAMAP" id="MF_00277">
    <property type="entry name" value="PII_uridylyl_transf"/>
    <property type="match status" value="1"/>
</dbReference>
<gene>
    <name evidence="7 10" type="primary">glnD</name>
    <name evidence="10" type="ORF">H8E80_05460</name>
</gene>
<comment type="similarity">
    <text evidence="7">Belongs to the GlnD family.</text>
</comment>
<dbReference type="CDD" id="cd04899">
    <property type="entry name" value="ACT_ACR-UUR-like_2"/>
    <property type="match status" value="1"/>
</dbReference>
<dbReference type="InterPro" id="IPR002912">
    <property type="entry name" value="ACT_dom"/>
</dbReference>
<dbReference type="InterPro" id="IPR003607">
    <property type="entry name" value="HD/PDEase_dom"/>
</dbReference>
<dbReference type="Proteomes" id="UP000603545">
    <property type="component" value="Unassembled WGS sequence"/>
</dbReference>
<comment type="domain">
    <text evidence="7">Has four distinct domains: an N-terminal nucleotidyltransferase (NT) domain responsible for UTase activity, a central HD domain that encodes UR activity, and two C-terminal ACT domains that seem to have a role in glutamine sensing.</text>
</comment>
<evidence type="ECO:0000256" key="1">
    <source>
        <dbReference type="ARBA" id="ARBA00022679"/>
    </source>
</evidence>
<evidence type="ECO:0000313" key="10">
    <source>
        <dbReference type="EMBL" id="MBC8199477.1"/>
    </source>
</evidence>
<comment type="cofactor">
    <cofactor evidence="7">
        <name>Mg(2+)</name>
        <dbReference type="ChEBI" id="CHEBI:18420"/>
    </cofactor>
</comment>
<sequence>MKKFKHASKSLQQKRKSLISNFLKGKEPAFLEQHARILDEYFREGYETSLIGAEIGAIKNPYAIIAVGGYGRQEQYIHSDIDLLFLFNKEIPDIADNLIREILYPLWDIGLDIGYSARSLKECVRLAKKDIEVLTSLLDARFICGISSLYSELMELVRKKILLKQSQKITRQLIENNRKRHQRFGDSTYLLEPNLKEGLGGLRDYHTMLWIAKIKSDIKQPRDLEYYGYLSHEEYNALTNALSFIWNVRNRLQHLAGRKCDHLYFEYQIKLAKDLHFKRGNGQEPVERFLGALHSRMEPLKEQLLMFLYEQSYTKRSRLKTKPTKQVKANGLSIIRNRLNFRTPEDILSSPDLLIKIFEESARLNIPLGAEAKRLVKDFAYLIDDDFRSSAVAVKLFQKILTTYAPTLNVLDEMLSTGFLVRFIPEIKGIVNRFQYDEYHLYPVDKHMLRTVQTIKNFGTSKDTSNDPLYGELYKQLAGKKLMLWAALLHDVGKREPGAGHSHRGAIIVRSILTAKHLKPKDIETVVFLVENHLLLIKTATRRDINDEQTAINCARKIKDVKRLKMLYLLTVADSISTGPKAWSGWTSTLLKNLFLEINRILEKGELATEETIELIEKKKKELFVLTSTLLPRQDLEALFNLMSPRYLLYTPTQDMLEHIRLYKSLGKADFVWNVIKAHDSNTRTVTICAKDRPGLFSRIAGIFTLNSLDILDTQAYTWKNNIALDIFKVKPPPDQIFEDEKWIKAKKNLEAALSGKLNLGEALDKKISYYRASKPHALARPHRINVDNKSSSFFTIIEVFTYDFPGLLFKITDTLYRCGLDIRVAKIATKVDQVVDVFYVRDFEGQKIDSVDQINAIKAAIEKVLIKT</sequence>
<dbReference type="InterPro" id="IPR013546">
    <property type="entry name" value="PII_UdlTrfase/GS_AdlTrfase"/>
</dbReference>
<dbReference type="PANTHER" id="PTHR47320:SF1">
    <property type="entry name" value="BIFUNCTIONAL URIDYLYLTRANSFERASE_URIDYLYL-REMOVING ENZYME"/>
    <property type="match status" value="1"/>
</dbReference>
<comment type="catalytic activity">
    <reaction evidence="7">
        <text>[protein-PII]-uridylyl-L-tyrosine + H2O = [protein-PII]-L-tyrosine + UMP + H(+)</text>
        <dbReference type="Rhea" id="RHEA:48600"/>
        <dbReference type="Rhea" id="RHEA-COMP:12147"/>
        <dbReference type="Rhea" id="RHEA-COMP:12148"/>
        <dbReference type="ChEBI" id="CHEBI:15377"/>
        <dbReference type="ChEBI" id="CHEBI:15378"/>
        <dbReference type="ChEBI" id="CHEBI:46858"/>
        <dbReference type="ChEBI" id="CHEBI:57865"/>
        <dbReference type="ChEBI" id="CHEBI:90602"/>
    </reaction>
</comment>
<dbReference type="GO" id="GO:0008081">
    <property type="term" value="F:phosphoric diester hydrolase activity"/>
    <property type="evidence" value="ECO:0007669"/>
    <property type="project" value="UniProtKB-UniRule"/>
</dbReference>
<dbReference type="SUPFAM" id="SSF81593">
    <property type="entry name" value="Nucleotidyltransferase substrate binding subunit/domain"/>
    <property type="match status" value="1"/>
</dbReference>
<evidence type="ECO:0000256" key="5">
    <source>
        <dbReference type="ARBA" id="ARBA00022842"/>
    </source>
</evidence>
<evidence type="ECO:0000256" key="3">
    <source>
        <dbReference type="ARBA" id="ARBA00022737"/>
    </source>
</evidence>